<protein>
    <submittedName>
        <fullName evidence="10">Signal peptide peptidase SppA</fullName>
    </submittedName>
</protein>
<dbReference type="InterPro" id="IPR029045">
    <property type="entry name" value="ClpP/crotonase-like_dom_sf"/>
</dbReference>
<keyword evidence="4" id="KW-0378">Hydrolase</keyword>
<dbReference type="InterPro" id="IPR047272">
    <property type="entry name" value="S49_SppA_C"/>
</dbReference>
<evidence type="ECO:0000259" key="9">
    <source>
        <dbReference type="Pfam" id="PF01343"/>
    </source>
</evidence>
<dbReference type="CDD" id="cd07023">
    <property type="entry name" value="S49_Sppa_N_C"/>
    <property type="match status" value="1"/>
</dbReference>
<proteinExistence type="inferred from homology"/>
<dbReference type="PANTHER" id="PTHR33209:SF1">
    <property type="entry name" value="PEPTIDASE S49 DOMAIN-CONTAINING PROTEIN"/>
    <property type="match status" value="1"/>
</dbReference>
<comment type="similarity">
    <text evidence="2">Belongs to the peptidase S49 family.</text>
</comment>
<evidence type="ECO:0000256" key="5">
    <source>
        <dbReference type="ARBA" id="ARBA00022825"/>
    </source>
</evidence>
<dbReference type="GO" id="GO:0016020">
    <property type="term" value="C:membrane"/>
    <property type="evidence" value="ECO:0007669"/>
    <property type="project" value="UniProtKB-SubCell"/>
</dbReference>
<evidence type="ECO:0000313" key="11">
    <source>
        <dbReference type="Proteomes" id="UP000253999"/>
    </source>
</evidence>
<dbReference type="NCBIfam" id="TIGR00706">
    <property type="entry name" value="SppA_dom"/>
    <property type="match status" value="1"/>
</dbReference>
<keyword evidence="6 8" id="KW-0472">Membrane</keyword>
<dbReference type="EMBL" id="QEQD01000001">
    <property type="protein sequence ID" value="RDF05716.1"/>
    <property type="molecule type" value="Genomic_DNA"/>
</dbReference>
<evidence type="ECO:0000256" key="6">
    <source>
        <dbReference type="ARBA" id="ARBA00023136"/>
    </source>
</evidence>
<sequence length="621" mass="69479">MLKLLKALYRVFRCIREGVVTLFFLLFVMIIFAFVSLLSSFNGKAESETMSTFDYGALVLNLNGYLADNREESPDFYRLLEAEMGNEQPQKYSTFDVANAIRQAKVDEKITGLVLDLAKFEGGDYPSLDYLGKLLKDFQASGKPVIAIGHSFSQKQYYLASFADQIYLNNAGAVELEGLKYSTLYFKSLFDKIEATPYIFRVGTYKSAVEPLIRDDMSAEAKQNATAWLYPMWQNVKEKLAENRKISAENIVPPLDKLIEMRKQTLGNEANFALKQQFVTHINSQAEIRQALADKFGADDEKGFKSIDYQDYASGLIDRFNRKGENKIAVVNIEGEITMGESLENTAGADTIIAQLQKMKQDKSVRGLVLRINSPGGSALASELIRQEVEAIQKSGIPVVTSMGGMAASGGYWIATTSDKILADKNTLTGSIGIFGVMFNLEKTAKNLGIREDGIATSPLAEISSLKPLSEKQKMLIQMSVEQGYREFLDLVSRGRNIAKADIDKIAQGQVWLGTVAKEKGLVDQLGDFDDALYTMSELLKQQRSENKPAYEKLVPQWFGDRDESLFAELSRSLNSKMQVSFAKWLNLPIAKQADDFAQTFAKFNDPQYRYLYCLQCGEIH</sequence>
<dbReference type="InterPro" id="IPR047217">
    <property type="entry name" value="S49_SppA_67K_type_N"/>
</dbReference>
<dbReference type="Pfam" id="PF01343">
    <property type="entry name" value="Peptidase_S49"/>
    <property type="match status" value="2"/>
</dbReference>
<evidence type="ECO:0000256" key="7">
    <source>
        <dbReference type="PIRSR" id="PIRSR001217-1"/>
    </source>
</evidence>
<feature type="domain" description="Peptidase S49" evidence="9">
    <location>
        <begin position="138"/>
        <end position="252"/>
    </location>
</feature>
<keyword evidence="3" id="KW-0645">Protease</keyword>
<feature type="transmembrane region" description="Helical" evidence="8">
    <location>
        <begin position="20"/>
        <end position="41"/>
    </location>
</feature>
<dbReference type="PANTHER" id="PTHR33209">
    <property type="entry name" value="PROTEASE 4"/>
    <property type="match status" value="1"/>
</dbReference>
<dbReference type="InterPro" id="IPR002142">
    <property type="entry name" value="Peptidase_S49"/>
</dbReference>
<keyword evidence="8" id="KW-1133">Transmembrane helix</keyword>
<evidence type="ECO:0000256" key="2">
    <source>
        <dbReference type="ARBA" id="ARBA00008683"/>
    </source>
</evidence>
<gene>
    <name evidence="10" type="primary">sppA</name>
    <name evidence="10" type="ORF">DPV98_00095</name>
</gene>
<feature type="active site" description="Proton donor/acceptor" evidence="7">
    <location>
        <position position="206"/>
    </location>
</feature>
<dbReference type="CDD" id="cd07018">
    <property type="entry name" value="S49_SppA_67K_type"/>
    <property type="match status" value="1"/>
</dbReference>
<comment type="caution">
    <text evidence="10">The sequence shown here is derived from an EMBL/GenBank/DDBJ whole genome shotgun (WGS) entry which is preliminary data.</text>
</comment>
<dbReference type="GO" id="GO:0008236">
    <property type="term" value="F:serine-type peptidase activity"/>
    <property type="evidence" value="ECO:0007669"/>
    <property type="project" value="UniProtKB-KW"/>
</dbReference>
<dbReference type="SUPFAM" id="SSF52096">
    <property type="entry name" value="ClpP/crotonase"/>
    <property type="match status" value="2"/>
</dbReference>
<feature type="domain" description="Peptidase S49" evidence="9">
    <location>
        <begin position="393"/>
        <end position="541"/>
    </location>
</feature>
<dbReference type="InterPro" id="IPR004634">
    <property type="entry name" value="Pept_S49_pIV"/>
</dbReference>
<evidence type="ECO:0000313" key="10">
    <source>
        <dbReference type="EMBL" id="RDF05716.1"/>
    </source>
</evidence>
<dbReference type="GO" id="GO:0006465">
    <property type="term" value="P:signal peptide processing"/>
    <property type="evidence" value="ECO:0007669"/>
    <property type="project" value="InterPro"/>
</dbReference>
<dbReference type="STRING" id="735.B0185_00190"/>
<keyword evidence="5" id="KW-0720">Serine protease</keyword>
<dbReference type="Proteomes" id="UP000253999">
    <property type="component" value="Unassembled WGS sequence"/>
</dbReference>
<dbReference type="InterPro" id="IPR004635">
    <property type="entry name" value="Pept_S49_SppA"/>
</dbReference>
<dbReference type="Gene3D" id="6.20.330.10">
    <property type="match status" value="1"/>
</dbReference>
<name>A0A369ZJG1_HAEPH</name>
<dbReference type="NCBIfam" id="TIGR00705">
    <property type="entry name" value="SppA_67K"/>
    <property type="match status" value="1"/>
</dbReference>
<evidence type="ECO:0000256" key="3">
    <source>
        <dbReference type="ARBA" id="ARBA00022670"/>
    </source>
</evidence>
<dbReference type="PIRSF" id="PIRSF001217">
    <property type="entry name" value="Protease_4_SppA"/>
    <property type="match status" value="1"/>
</dbReference>
<feature type="active site" description="Nucleophile" evidence="7">
    <location>
        <position position="409"/>
    </location>
</feature>
<evidence type="ECO:0000256" key="8">
    <source>
        <dbReference type="SAM" id="Phobius"/>
    </source>
</evidence>
<organism evidence="10 11">
    <name type="scientific">Haemophilus parahaemolyticus</name>
    <dbReference type="NCBI Taxonomy" id="735"/>
    <lineage>
        <taxon>Bacteria</taxon>
        <taxon>Pseudomonadati</taxon>
        <taxon>Pseudomonadota</taxon>
        <taxon>Gammaproteobacteria</taxon>
        <taxon>Pasteurellales</taxon>
        <taxon>Pasteurellaceae</taxon>
        <taxon>Haemophilus</taxon>
    </lineage>
</organism>
<keyword evidence="8" id="KW-0812">Transmembrane</keyword>
<dbReference type="RefSeq" id="WP_111312120.1">
    <property type="nucleotide sequence ID" value="NZ_JAUPSI010000011.1"/>
</dbReference>
<dbReference type="Gene3D" id="3.90.226.10">
    <property type="entry name" value="2-enoyl-CoA Hydratase, Chain A, domain 1"/>
    <property type="match status" value="3"/>
</dbReference>
<evidence type="ECO:0000256" key="1">
    <source>
        <dbReference type="ARBA" id="ARBA00004370"/>
    </source>
</evidence>
<evidence type="ECO:0000256" key="4">
    <source>
        <dbReference type="ARBA" id="ARBA00022801"/>
    </source>
</evidence>
<dbReference type="AlphaFoldDB" id="A0A369ZJG1"/>
<reference evidence="10 11" key="1">
    <citation type="submission" date="2018-05" db="EMBL/GenBank/DDBJ databases">
        <title>Draft Genome Sequences for a Diverse set of 7 Haemophilus Species.</title>
        <authorList>
            <person name="Nichols M."/>
            <person name="Topaz N."/>
            <person name="Wang X."/>
            <person name="Wang X."/>
            <person name="Boxrud D."/>
        </authorList>
    </citation>
    <scope>NUCLEOTIDE SEQUENCE [LARGE SCALE GENOMIC DNA]</scope>
    <source>
        <strain evidence="10 11">C2010039593</strain>
    </source>
</reference>
<accession>A0A369ZJG1</accession>
<comment type="subcellular location">
    <subcellularLocation>
        <location evidence="1">Membrane</location>
    </subcellularLocation>
</comment>